<dbReference type="SUPFAM" id="SSF53300">
    <property type="entry name" value="vWA-like"/>
    <property type="match status" value="1"/>
</dbReference>
<dbReference type="InterPro" id="IPR036465">
    <property type="entry name" value="vWFA_dom_sf"/>
</dbReference>
<sequence length="532" mass="59536">MEIRRLRNALNDNHDDSNTGFSILKFDAPERDIISVDPMRWVFCVDRSGSMSLISEKDNKSRLDHVKSTLIKIVEYLKDLCIQDERRLYLIDVIWFNGSITTSHIKINSSRDITAFIKEINDVTSSGMTNMCEAIRKASQIITRSPRMKSNMVVLSDGEITSGISEPEYILKSVNESNQYLVQDFTAVFVGYGTEQSSNLLSILAKTPNGEYHCVESAEGAGIVYGEIVHSSLYQSIKDMNLEVIGGQIYDYDKNIWSNSLLIGKIAGGLSRVWHLHHDLEPETSLSVKATYNSYCISDEGDSWIKIESVSPAVISPDVGSIDKECYQYYLRQQVLELLAESKEYTTNVNDFAMRITPPPAPRIRRQNANTLPFYESVEINTHQLYSDHQSTGEDLFEPPPILGSVRVGAVKANNSPTVSPPESPGQILRKKLLCKMEEIKSYINEEGDDSGMLGTLCDDLYVCALALKSTRGLTYILARQASQGNQRAYNATGTDYLEDDTNTGHEMSCNMVSPYASQQAEKIIREVSAPF</sequence>
<reference evidence="2" key="1">
    <citation type="journal article" date="2020" name="Nature">
        <title>Giant virus diversity and host interactions through global metagenomics.</title>
        <authorList>
            <person name="Schulz F."/>
            <person name="Roux S."/>
            <person name="Paez-Espino D."/>
            <person name="Jungbluth S."/>
            <person name="Walsh D.A."/>
            <person name="Denef V.J."/>
            <person name="McMahon K.D."/>
            <person name="Konstantinidis K.T."/>
            <person name="Eloe-Fadrosh E.A."/>
            <person name="Kyrpides N.C."/>
            <person name="Woyke T."/>
        </authorList>
    </citation>
    <scope>NUCLEOTIDE SEQUENCE</scope>
    <source>
        <strain evidence="2">GVMAG-M-3300027833-11</strain>
    </source>
</reference>
<dbReference type="InterPro" id="IPR002035">
    <property type="entry name" value="VWF_A"/>
</dbReference>
<protein>
    <recommendedName>
        <fullName evidence="1">VWFA domain-containing protein</fullName>
    </recommendedName>
</protein>
<dbReference type="SMART" id="SM00327">
    <property type="entry name" value="VWA"/>
    <property type="match status" value="1"/>
</dbReference>
<evidence type="ECO:0000259" key="1">
    <source>
        <dbReference type="PROSITE" id="PS50234"/>
    </source>
</evidence>
<feature type="domain" description="VWFA" evidence="1">
    <location>
        <begin position="40"/>
        <end position="237"/>
    </location>
</feature>
<dbReference type="EMBL" id="MN740505">
    <property type="protein sequence ID" value="QHU30369.1"/>
    <property type="molecule type" value="Genomic_DNA"/>
</dbReference>
<dbReference type="PROSITE" id="PS50234">
    <property type="entry name" value="VWFA"/>
    <property type="match status" value="1"/>
</dbReference>
<accession>A0A6C0LHF0</accession>
<evidence type="ECO:0000313" key="2">
    <source>
        <dbReference type="EMBL" id="QHU30369.1"/>
    </source>
</evidence>
<organism evidence="2">
    <name type="scientific">viral metagenome</name>
    <dbReference type="NCBI Taxonomy" id="1070528"/>
    <lineage>
        <taxon>unclassified sequences</taxon>
        <taxon>metagenomes</taxon>
        <taxon>organismal metagenomes</taxon>
    </lineage>
</organism>
<proteinExistence type="predicted"/>
<dbReference type="Pfam" id="PF00092">
    <property type="entry name" value="VWA"/>
    <property type="match status" value="1"/>
</dbReference>
<name>A0A6C0LHF0_9ZZZZ</name>
<dbReference type="Gene3D" id="3.40.50.410">
    <property type="entry name" value="von Willebrand factor, type A domain"/>
    <property type="match status" value="1"/>
</dbReference>
<dbReference type="AlphaFoldDB" id="A0A6C0LHF0"/>